<feature type="active site" evidence="6">
    <location>
        <position position="321"/>
    </location>
</feature>
<sequence length="393" mass="43491">MRETVRLKNTGLRGVTVADSAISFIDGEKGILIYRGYRIEDLVAYSTFMETSYLLLFGTLPTPEQLDSFTQQVKAMRTLPGHVIDSMRLWPKNARPMDILQASVPLLSMTKDREEGDEPDRRICLECSIGLIARLPSLVAVWHRIRTGQPILEPDPNLDHAANFLWMLQGKKPDTATAGDLDICLILHADHTFNASTFAAREVVSTRASLYAGVSAALGALSGNLHGGANTKVMEMLIKLENEPDIEQWVAGQLRRGDRLMGMGHAIYKTGDPRVAFLKTMGKRLEKQTVTKWAAISERIEKAALALFAEQGKTTILPNVDFASAPVYHLMGIPTDLMTPVFAISRVAGWCAHIIEEQFADAQGKPALYRPQAQYVGEYCGPMGCEYVPMKTR</sequence>
<evidence type="ECO:0000313" key="7">
    <source>
        <dbReference type="EMBL" id="QQG65436.1"/>
    </source>
</evidence>
<keyword evidence="3 5" id="KW-0808">Transferase</keyword>
<dbReference type="InterPro" id="IPR036969">
    <property type="entry name" value="Citrate_synthase_sf"/>
</dbReference>
<organism evidence="7 8">
    <name type="scientific">Desulfobulbus oligotrophicus</name>
    <dbReference type="NCBI Taxonomy" id="1909699"/>
    <lineage>
        <taxon>Bacteria</taxon>
        <taxon>Pseudomonadati</taxon>
        <taxon>Thermodesulfobacteriota</taxon>
        <taxon>Desulfobulbia</taxon>
        <taxon>Desulfobulbales</taxon>
        <taxon>Desulfobulbaceae</taxon>
        <taxon>Desulfobulbus</taxon>
    </lineage>
</organism>
<dbReference type="GO" id="GO:0036440">
    <property type="term" value="F:citrate synthase activity"/>
    <property type="evidence" value="ECO:0007669"/>
    <property type="project" value="UniProtKB-EC"/>
</dbReference>
<name>A0A7T6AQ78_9BACT</name>
<evidence type="ECO:0000256" key="5">
    <source>
        <dbReference type="PIRNR" id="PIRNR001369"/>
    </source>
</evidence>
<evidence type="ECO:0000313" key="8">
    <source>
        <dbReference type="Proteomes" id="UP000596092"/>
    </source>
</evidence>
<dbReference type="Gene3D" id="1.10.580.10">
    <property type="entry name" value="Citrate Synthase, domain 1"/>
    <property type="match status" value="1"/>
</dbReference>
<dbReference type="PIRSF" id="PIRSF001369">
    <property type="entry name" value="Citrate_synth"/>
    <property type="match status" value="1"/>
</dbReference>
<keyword evidence="8" id="KW-1185">Reference proteome</keyword>
<comment type="catalytic activity">
    <reaction evidence="4">
        <text>oxaloacetate + acetyl-CoA + H2O = citrate + CoA + H(+)</text>
        <dbReference type="Rhea" id="RHEA:16845"/>
        <dbReference type="ChEBI" id="CHEBI:15377"/>
        <dbReference type="ChEBI" id="CHEBI:15378"/>
        <dbReference type="ChEBI" id="CHEBI:16452"/>
        <dbReference type="ChEBI" id="CHEBI:16947"/>
        <dbReference type="ChEBI" id="CHEBI:57287"/>
        <dbReference type="ChEBI" id="CHEBI:57288"/>
        <dbReference type="EC" id="2.3.3.16"/>
    </reaction>
</comment>
<dbReference type="InterPro" id="IPR002020">
    <property type="entry name" value="Citrate_synthase"/>
</dbReference>
<dbReference type="PANTHER" id="PTHR11739">
    <property type="entry name" value="CITRATE SYNTHASE"/>
    <property type="match status" value="1"/>
</dbReference>
<dbReference type="PANTHER" id="PTHR11739:SF4">
    <property type="entry name" value="CITRATE SYNTHASE, PEROXISOMAL"/>
    <property type="match status" value="1"/>
</dbReference>
<dbReference type="GO" id="GO:0005975">
    <property type="term" value="P:carbohydrate metabolic process"/>
    <property type="evidence" value="ECO:0007669"/>
    <property type="project" value="TreeGrafter"/>
</dbReference>
<reference evidence="7 8" key="1">
    <citation type="submission" date="2020-05" db="EMBL/GenBank/DDBJ databases">
        <title>Complete genome of Desulfobulbus oligotrophicus.</title>
        <authorList>
            <person name="Podar M."/>
        </authorList>
    </citation>
    <scope>NUCLEOTIDE SEQUENCE [LARGE SCALE GENOMIC DNA]</scope>
    <source>
        <strain evidence="7 8">Prop6</strain>
    </source>
</reference>
<dbReference type="KEGG" id="dog:HP555_05930"/>
<dbReference type="InterPro" id="IPR016143">
    <property type="entry name" value="Citrate_synth-like_sm_a-sub"/>
</dbReference>
<evidence type="ECO:0000256" key="2">
    <source>
        <dbReference type="ARBA" id="ARBA00010566"/>
    </source>
</evidence>
<accession>A0A7T6AQ78</accession>
<comment type="pathway">
    <text evidence="1">Carbohydrate metabolism; tricarboxylic acid cycle; isocitrate from oxaloacetate: step 1/2.</text>
</comment>
<dbReference type="RefSeq" id="WP_199264257.1">
    <property type="nucleotide sequence ID" value="NZ_CP054140.1"/>
</dbReference>
<evidence type="ECO:0000256" key="4">
    <source>
        <dbReference type="ARBA" id="ARBA00049288"/>
    </source>
</evidence>
<dbReference type="GO" id="GO:0006099">
    <property type="term" value="P:tricarboxylic acid cycle"/>
    <property type="evidence" value="ECO:0007669"/>
    <property type="project" value="UniProtKB-UniPathway"/>
</dbReference>
<gene>
    <name evidence="7" type="ORF">HP555_05930</name>
</gene>
<dbReference type="InterPro" id="IPR024176">
    <property type="entry name" value="Citrate_synthase_bac-typ"/>
</dbReference>
<protein>
    <recommendedName>
        <fullName evidence="5">Citrate synthase</fullName>
    </recommendedName>
</protein>
<dbReference type="InterPro" id="IPR016142">
    <property type="entry name" value="Citrate_synth-like_lrg_a-sub"/>
</dbReference>
<proteinExistence type="inferred from homology"/>
<dbReference type="PRINTS" id="PR00143">
    <property type="entry name" value="CITRTSNTHASE"/>
</dbReference>
<evidence type="ECO:0000256" key="3">
    <source>
        <dbReference type="ARBA" id="ARBA00022679"/>
    </source>
</evidence>
<evidence type="ECO:0000256" key="6">
    <source>
        <dbReference type="PIRSR" id="PIRSR001369-1"/>
    </source>
</evidence>
<comment type="similarity">
    <text evidence="2 5">Belongs to the citrate synthase family.</text>
</comment>
<dbReference type="Gene3D" id="1.10.230.10">
    <property type="entry name" value="Cytochrome P450-Terp, domain 2"/>
    <property type="match status" value="1"/>
</dbReference>
<dbReference type="Pfam" id="PF00285">
    <property type="entry name" value="Citrate_synt"/>
    <property type="match status" value="1"/>
</dbReference>
<dbReference type="Proteomes" id="UP000596092">
    <property type="component" value="Chromosome"/>
</dbReference>
<feature type="active site" evidence="6">
    <location>
        <position position="265"/>
    </location>
</feature>
<evidence type="ECO:0000256" key="1">
    <source>
        <dbReference type="ARBA" id="ARBA00004751"/>
    </source>
</evidence>
<dbReference type="SUPFAM" id="SSF48256">
    <property type="entry name" value="Citrate synthase"/>
    <property type="match status" value="1"/>
</dbReference>
<dbReference type="EMBL" id="CP054140">
    <property type="protein sequence ID" value="QQG65436.1"/>
    <property type="molecule type" value="Genomic_DNA"/>
</dbReference>
<dbReference type="UniPathway" id="UPA00223">
    <property type="reaction ID" value="UER00717"/>
</dbReference>
<dbReference type="AlphaFoldDB" id="A0A7T6AQ78"/>